<dbReference type="Proteomes" id="UP000316196">
    <property type="component" value="Unassembled WGS sequence"/>
</dbReference>
<feature type="transmembrane region" description="Helical" evidence="1">
    <location>
        <begin position="83"/>
        <end position="105"/>
    </location>
</feature>
<organism evidence="2 3">
    <name type="scientific">Propioniferax innocua</name>
    <dbReference type="NCBI Taxonomy" id="1753"/>
    <lineage>
        <taxon>Bacteria</taxon>
        <taxon>Bacillati</taxon>
        <taxon>Actinomycetota</taxon>
        <taxon>Actinomycetes</taxon>
        <taxon>Propionibacteriales</taxon>
        <taxon>Propionibacteriaceae</taxon>
        <taxon>Propioniferax</taxon>
    </lineage>
</organism>
<sequence length="110" mass="11593">MPWWIAFVLTLVVEVPLWVWLLDAGGFGRRVILALGVNAVTHPTLWWVAGGGVGGSALVLMEVLIAVLEGVAAQLVCRPGWRVALLTSTAANAASVLVGLLLMMWGSFAA</sequence>
<dbReference type="EMBL" id="VFOR01000002">
    <property type="protein sequence ID" value="TQL57581.1"/>
    <property type="molecule type" value="Genomic_DNA"/>
</dbReference>
<keyword evidence="1" id="KW-0812">Transmembrane</keyword>
<evidence type="ECO:0000313" key="2">
    <source>
        <dbReference type="EMBL" id="TQL57581.1"/>
    </source>
</evidence>
<accession>A0A542ZBB7</accession>
<dbReference type="AlphaFoldDB" id="A0A542ZBB7"/>
<evidence type="ECO:0000256" key="1">
    <source>
        <dbReference type="SAM" id="Phobius"/>
    </source>
</evidence>
<keyword evidence="3" id="KW-1185">Reference proteome</keyword>
<reference evidence="2 3" key="1">
    <citation type="submission" date="2019-06" db="EMBL/GenBank/DDBJ databases">
        <title>Sequencing the genomes of 1000 actinobacteria strains.</title>
        <authorList>
            <person name="Klenk H.-P."/>
        </authorList>
    </citation>
    <scope>NUCLEOTIDE SEQUENCE [LARGE SCALE GENOMIC DNA]</scope>
    <source>
        <strain evidence="2 3">DSM 8251</strain>
    </source>
</reference>
<keyword evidence="1" id="KW-1133">Transmembrane helix</keyword>
<gene>
    <name evidence="2" type="ORF">FB460_1414</name>
</gene>
<dbReference type="RefSeq" id="WP_142093446.1">
    <property type="nucleotide sequence ID" value="NZ_BAAAMD010000003.1"/>
</dbReference>
<feature type="transmembrane region" description="Helical" evidence="1">
    <location>
        <begin position="45"/>
        <end position="71"/>
    </location>
</feature>
<keyword evidence="1" id="KW-0472">Membrane</keyword>
<name>A0A542ZBB7_9ACTN</name>
<evidence type="ECO:0000313" key="3">
    <source>
        <dbReference type="Proteomes" id="UP000316196"/>
    </source>
</evidence>
<proteinExistence type="predicted"/>
<protein>
    <submittedName>
        <fullName evidence="2">Uncharacterized protein</fullName>
    </submittedName>
</protein>
<comment type="caution">
    <text evidence="2">The sequence shown here is derived from an EMBL/GenBank/DDBJ whole genome shotgun (WGS) entry which is preliminary data.</text>
</comment>